<dbReference type="GO" id="GO:0008745">
    <property type="term" value="F:N-acetylmuramoyl-L-alanine amidase activity"/>
    <property type="evidence" value="ECO:0007669"/>
    <property type="project" value="UniProtKB-EC"/>
</dbReference>
<dbReference type="InterPro" id="IPR002502">
    <property type="entry name" value="Amidase_domain"/>
</dbReference>
<dbReference type="CDD" id="cd06583">
    <property type="entry name" value="PGRP"/>
    <property type="match status" value="1"/>
</dbReference>
<gene>
    <name evidence="7" type="ORF">FHG64_06825</name>
</gene>
<keyword evidence="3" id="KW-0378">Hydrolase</keyword>
<keyword evidence="8" id="KW-1185">Reference proteome</keyword>
<dbReference type="RefSeq" id="WP_139065715.1">
    <property type="nucleotide sequence ID" value="NZ_CP040812.1"/>
</dbReference>
<evidence type="ECO:0000256" key="1">
    <source>
        <dbReference type="ARBA" id="ARBA00001561"/>
    </source>
</evidence>
<dbReference type="InterPro" id="IPR036505">
    <property type="entry name" value="Amidase/PGRP_sf"/>
</dbReference>
<organism evidence="7 8">
    <name type="scientific">Antarcticibacterium flavum</name>
    <dbReference type="NCBI Taxonomy" id="2058175"/>
    <lineage>
        <taxon>Bacteria</taxon>
        <taxon>Pseudomonadati</taxon>
        <taxon>Bacteroidota</taxon>
        <taxon>Flavobacteriia</taxon>
        <taxon>Flavobacteriales</taxon>
        <taxon>Flavobacteriaceae</taxon>
        <taxon>Antarcticibacterium</taxon>
    </lineage>
</organism>
<dbReference type="Proteomes" id="UP000309016">
    <property type="component" value="Chromosome"/>
</dbReference>
<dbReference type="GO" id="GO:0009254">
    <property type="term" value="P:peptidoglycan turnover"/>
    <property type="evidence" value="ECO:0007669"/>
    <property type="project" value="TreeGrafter"/>
</dbReference>
<feature type="domain" description="N-acetylmuramoyl-L-alanine amidase" evidence="6">
    <location>
        <begin position="47"/>
        <end position="182"/>
    </location>
</feature>
<name>A0A5B7X1J9_9FLAO</name>
<feature type="chain" id="PRO_5023121097" description="N-acetylmuramoyl-L-alanine amidase" evidence="5">
    <location>
        <begin position="22"/>
        <end position="221"/>
    </location>
</feature>
<evidence type="ECO:0000313" key="7">
    <source>
        <dbReference type="EMBL" id="QCY69140.1"/>
    </source>
</evidence>
<evidence type="ECO:0000256" key="2">
    <source>
        <dbReference type="ARBA" id="ARBA00011901"/>
    </source>
</evidence>
<dbReference type="GO" id="GO:0071555">
    <property type="term" value="P:cell wall organization"/>
    <property type="evidence" value="ECO:0007669"/>
    <property type="project" value="UniProtKB-KW"/>
</dbReference>
<evidence type="ECO:0000256" key="5">
    <source>
        <dbReference type="SAM" id="SignalP"/>
    </source>
</evidence>
<dbReference type="InterPro" id="IPR051206">
    <property type="entry name" value="NAMLAA_amidase_2"/>
</dbReference>
<evidence type="ECO:0000256" key="3">
    <source>
        <dbReference type="ARBA" id="ARBA00022801"/>
    </source>
</evidence>
<reference evidence="7 8" key="1">
    <citation type="submission" date="2019-06" db="EMBL/GenBank/DDBJ databases">
        <title>Complete genome sequence of Antarcticibacterium flavum KCTC 52984T from an Antarctic marine sediment.</title>
        <authorList>
            <person name="Lee Y.M."/>
            <person name="Shin S.C."/>
        </authorList>
    </citation>
    <scope>NUCLEOTIDE SEQUENCE [LARGE SCALE GENOMIC DNA]</scope>
    <source>
        <strain evidence="7 8">KCTC 52984</strain>
    </source>
</reference>
<dbReference type="SUPFAM" id="SSF55846">
    <property type="entry name" value="N-acetylmuramoyl-L-alanine amidase-like"/>
    <property type="match status" value="1"/>
</dbReference>
<evidence type="ECO:0000313" key="8">
    <source>
        <dbReference type="Proteomes" id="UP000309016"/>
    </source>
</evidence>
<dbReference type="SMART" id="SM00644">
    <property type="entry name" value="Ami_2"/>
    <property type="match status" value="1"/>
</dbReference>
<accession>A0A5B7X1J9</accession>
<evidence type="ECO:0000259" key="6">
    <source>
        <dbReference type="SMART" id="SM00644"/>
    </source>
</evidence>
<comment type="catalytic activity">
    <reaction evidence="1">
        <text>Hydrolyzes the link between N-acetylmuramoyl residues and L-amino acid residues in certain cell-wall glycopeptides.</text>
        <dbReference type="EC" id="3.5.1.28"/>
    </reaction>
</comment>
<dbReference type="PANTHER" id="PTHR30417:SF1">
    <property type="entry name" value="N-ACETYLMURAMOYL-L-ALANINE AMIDASE AMID"/>
    <property type="match status" value="1"/>
</dbReference>
<keyword evidence="5" id="KW-0732">Signal</keyword>
<feature type="signal peptide" evidence="5">
    <location>
        <begin position="1"/>
        <end position="21"/>
    </location>
</feature>
<dbReference type="AlphaFoldDB" id="A0A5B7X1J9"/>
<sequence length="221" mass="25229">MRYFRVSLLLLIISCSPSRHAGDIIDRPVKFDEERKELTLEYLQDRYGIAKEQPVIQPKMIVVHWTAIPTLEASFAAFDPVRLPGSRSDIQGAGALNVSAHFLVDRDGRIYRLMPEIWMARHVIGLNHSAIGIENVGGTPVTPLTKAQLMSNLFLVSYLATKYSIDYVIGHHEYTLFEGHPLWLEKNEAYRTTKVDPGKEFMNDLRKGFTKYNFKPLPVKN</sequence>
<evidence type="ECO:0000256" key="4">
    <source>
        <dbReference type="ARBA" id="ARBA00023316"/>
    </source>
</evidence>
<dbReference type="GO" id="GO:0009253">
    <property type="term" value="P:peptidoglycan catabolic process"/>
    <property type="evidence" value="ECO:0007669"/>
    <property type="project" value="InterPro"/>
</dbReference>
<protein>
    <recommendedName>
        <fullName evidence="2">N-acetylmuramoyl-L-alanine amidase</fullName>
        <ecNumber evidence="2">3.5.1.28</ecNumber>
    </recommendedName>
</protein>
<dbReference type="OrthoDB" id="9794842at2"/>
<dbReference type="EC" id="3.5.1.28" evidence="2"/>
<keyword evidence="4" id="KW-0961">Cell wall biogenesis/degradation</keyword>
<dbReference type="PANTHER" id="PTHR30417">
    <property type="entry name" value="N-ACETYLMURAMOYL-L-ALANINE AMIDASE AMID"/>
    <property type="match status" value="1"/>
</dbReference>
<dbReference type="Gene3D" id="3.40.80.10">
    <property type="entry name" value="Peptidoglycan recognition protein-like"/>
    <property type="match status" value="1"/>
</dbReference>
<dbReference type="KEGG" id="afla:FHG64_06825"/>
<dbReference type="Pfam" id="PF01510">
    <property type="entry name" value="Amidase_2"/>
    <property type="match status" value="1"/>
</dbReference>
<proteinExistence type="predicted"/>
<dbReference type="EMBL" id="CP040812">
    <property type="protein sequence ID" value="QCY69140.1"/>
    <property type="molecule type" value="Genomic_DNA"/>
</dbReference>